<keyword evidence="3" id="KW-1185">Reference proteome</keyword>
<dbReference type="RefSeq" id="WP_281932633.1">
    <property type="nucleotide sequence ID" value="NZ_AP027144.1"/>
</dbReference>
<keyword evidence="2" id="KW-0614">Plasmid</keyword>
<reference evidence="2 3" key="1">
    <citation type="journal article" date="2023" name="Int. J. Syst. Evol. Microbiol.">
        <title>Methylocystis iwaonis sp. nov., a type II methane-oxidizing bacterium from surface soil of a rice paddy field in Japan, and emended description of the genus Methylocystis (ex Whittenbury et al. 1970) Bowman et al. 1993.</title>
        <authorList>
            <person name="Kaise H."/>
            <person name="Sawadogo J.B."/>
            <person name="Alam M.S."/>
            <person name="Ueno C."/>
            <person name="Dianou D."/>
            <person name="Shinjo R."/>
            <person name="Asakawa S."/>
        </authorList>
    </citation>
    <scope>NUCLEOTIDE SEQUENCE [LARGE SCALE GENOMIC DNA]</scope>
    <source>
        <strain evidence="2 3">SS37A-Re</strain>
    </source>
</reference>
<name>A0ABM8EEA9_9HYPH</name>
<dbReference type="Proteomes" id="UP001317629">
    <property type="component" value="Plasmid pSS37A-Re-2"/>
</dbReference>
<dbReference type="EMBL" id="AP027144">
    <property type="protein sequence ID" value="BDV36322.1"/>
    <property type="molecule type" value="Genomic_DNA"/>
</dbReference>
<keyword evidence="1" id="KW-0732">Signal</keyword>
<gene>
    <name evidence="2" type="ORF">SS37A_38520</name>
</gene>
<evidence type="ECO:0000256" key="1">
    <source>
        <dbReference type="SAM" id="SignalP"/>
    </source>
</evidence>
<geneLocation type="plasmid" evidence="2 3">
    <name>pSS37A-Re-2</name>
</geneLocation>
<sequence>MPMLRSQPIFIAAFLAAALPAVAEQVGPVPFTYTSFERLPQNDADLHWTKFFYSEPELSPEGDGKAFAAHISIARPDSRQEIGVFYSVRACAPIASENGATISTCPARTMRFFSDGRVSGPRQINDICIVHRENASPTVSDFGWNAAQATFRVIDGTPQMTTSAVLNGHLFARCSFTTALDVTK</sequence>
<accession>A0ABM8EEA9</accession>
<evidence type="ECO:0000313" key="2">
    <source>
        <dbReference type="EMBL" id="BDV36322.1"/>
    </source>
</evidence>
<feature type="signal peptide" evidence="1">
    <location>
        <begin position="1"/>
        <end position="23"/>
    </location>
</feature>
<feature type="chain" id="PRO_5047360113" evidence="1">
    <location>
        <begin position="24"/>
        <end position="184"/>
    </location>
</feature>
<organism evidence="2 3">
    <name type="scientific">Methylocystis iwaonis</name>
    <dbReference type="NCBI Taxonomy" id="2885079"/>
    <lineage>
        <taxon>Bacteria</taxon>
        <taxon>Pseudomonadati</taxon>
        <taxon>Pseudomonadota</taxon>
        <taxon>Alphaproteobacteria</taxon>
        <taxon>Hyphomicrobiales</taxon>
        <taxon>Methylocystaceae</taxon>
        <taxon>Methylocystis</taxon>
    </lineage>
</organism>
<protein>
    <submittedName>
        <fullName evidence="2">Uncharacterized protein</fullName>
    </submittedName>
</protein>
<proteinExistence type="predicted"/>
<evidence type="ECO:0000313" key="3">
    <source>
        <dbReference type="Proteomes" id="UP001317629"/>
    </source>
</evidence>